<sequence>MRTLISPTHPSPHHQQLSPTSPPKHSSTTRTNAVPITQSIHRTPLVSTPHPHALPTILPSPLHQHSLFFSQNIPSSSLFQNLPFASTSPHNLAPLLARTSTSLAHPPQNLQHTNVKPTSPQTSTLKPPLKSPHPKNPHPLFLLHICLRNTFLLPSLSFILIEITSSSPPKTFFKCDCFLLIEEITN</sequence>
<evidence type="ECO:0000256" key="1">
    <source>
        <dbReference type="SAM" id="MobiDB-lite"/>
    </source>
</evidence>
<dbReference type="AlphaFoldDB" id="A0A1S6XRS0"/>
<feature type="region of interest" description="Disordered" evidence="1">
    <location>
        <begin position="1"/>
        <end position="30"/>
    </location>
</feature>
<reference evidence="3" key="1">
    <citation type="journal article" date="2017" name="Genome Biol. Evol.">
        <title>Evolutionary Dynamics of Pathoadaptation Revealed by Three Independent Acquisitions of the VirB/D4 Type IV Secretion System in Bartonella.</title>
        <authorList>
            <person name="Harms A."/>
            <person name="Segers F.H."/>
            <person name="Quebatte M."/>
            <person name="Mistl C."/>
            <person name="Manfredi P."/>
            <person name="Korner J."/>
            <person name="Chomel B.B."/>
            <person name="Kosoy M."/>
            <person name="Maruyama S."/>
            <person name="Engel P."/>
            <person name="Dehio C."/>
        </authorList>
    </citation>
    <scope>NUCLEOTIDE SEQUENCE [LARGE SCALE GENOMIC DNA]</scope>
    <source>
        <strain evidence="3">R1</strain>
    </source>
</reference>
<evidence type="ECO:0000313" key="3">
    <source>
        <dbReference type="Proteomes" id="UP000190811"/>
    </source>
</evidence>
<name>A0A1S6XRS0_BARSR</name>
<dbReference type="Proteomes" id="UP000190811">
    <property type="component" value="Chromosome"/>
</dbReference>
<feature type="compositionally biased region" description="Polar residues" evidence="1">
    <location>
        <begin position="1"/>
        <end position="17"/>
    </location>
</feature>
<organism evidence="2 3">
    <name type="scientific">Bartonella schoenbuchensis (strain DSM 13525 / NCTC 13165 / R1)</name>
    <dbReference type="NCBI Taxonomy" id="687861"/>
    <lineage>
        <taxon>Bacteria</taxon>
        <taxon>Pseudomonadati</taxon>
        <taxon>Pseudomonadota</taxon>
        <taxon>Alphaproteobacteria</taxon>
        <taxon>Hyphomicrobiales</taxon>
        <taxon>Bartonellaceae</taxon>
        <taxon>Bartonella</taxon>
    </lineage>
</organism>
<feature type="region of interest" description="Disordered" evidence="1">
    <location>
        <begin position="104"/>
        <end position="132"/>
    </location>
</feature>
<dbReference type="EMBL" id="CP019789">
    <property type="protein sequence ID" value="AQX31320.1"/>
    <property type="molecule type" value="Genomic_DNA"/>
</dbReference>
<protein>
    <submittedName>
        <fullName evidence="2">Uncharacterized protein</fullName>
    </submittedName>
</protein>
<accession>A0A1S6XRS0</accession>
<proteinExistence type="predicted"/>
<feature type="compositionally biased region" description="Polar residues" evidence="1">
    <location>
        <begin position="104"/>
        <end position="125"/>
    </location>
</feature>
<evidence type="ECO:0000313" key="2">
    <source>
        <dbReference type="EMBL" id="AQX31320.1"/>
    </source>
</evidence>
<dbReference type="STRING" id="687861.BscR1v2_014130"/>
<gene>
    <name evidence="2" type="ORF">BscR1v2_014130</name>
</gene>